<sequence>MSPTACNTLICPGCECSVMVPVHLDIEKCGLCMVVVTHGCLPVLQEAHKMVREANVKQATAEKQLKEAQGKIDVLQAEVSALKTMVLTSTPSSPNRQAHPQLLSPGTRSRGASPRHGGGHTRNKSASWALPLAPGGHLDPPSVSLQPVREDKEVGDQLLSDYTSATSHATSSIRIRRSHLKDWSRSTNVTLGSDCVQIWSRCVWISPLVWTQSGYRKARTVGDIISTLADDKKPCVLGARGTFFHYNVRGSTFQACKERVCWPP</sequence>
<reference evidence="5" key="3">
    <citation type="submission" date="2025-09" db="UniProtKB">
        <authorList>
            <consortium name="Ensembl"/>
        </authorList>
    </citation>
    <scope>IDENTIFICATION</scope>
</reference>
<protein>
    <submittedName>
        <fullName evidence="5">Uncharacterized protein</fullName>
    </submittedName>
</protein>
<keyword evidence="6" id="KW-1185">Reference proteome</keyword>
<evidence type="ECO:0000256" key="2">
    <source>
        <dbReference type="ARBA" id="ARBA00025794"/>
    </source>
</evidence>
<dbReference type="InterPro" id="IPR040351">
    <property type="entry name" value="RAB3IL/RAB3IP/Sec2"/>
</dbReference>
<name>A0A4W5KYC5_9TELE</name>
<evidence type="ECO:0000313" key="6">
    <source>
        <dbReference type="Proteomes" id="UP000314982"/>
    </source>
</evidence>
<accession>A0A4W5KYC5</accession>
<evidence type="ECO:0000256" key="3">
    <source>
        <dbReference type="SAM" id="Coils"/>
    </source>
</evidence>
<evidence type="ECO:0000256" key="1">
    <source>
        <dbReference type="ARBA" id="ARBA00023054"/>
    </source>
</evidence>
<feature type="compositionally biased region" description="Polar residues" evidence="4">
    <location>
        <begin position="88"/>
        <end position="98"/>
    </location>
</feature>
<reference evidence="5" key="2">
    <citation type="submission" date="2025-08" db="UniProtKB">
        <authorList>
            <consortium name="Ensembl"/>
        </authorList>
    </citation>
    <scope>IDENTIFICATION</scope>
</reference>
<dbReference type="PANTHER" id="PTHR14430:SF5">
    <property type="entry name" value="GUANINE NUCLEOTIDE EXCHANGE FACTOR FOR RAB-3A"/>
    <property type="match status" value="1"/>
</dbReference>
<feature type="coiled-coil region" evidence="3">
    <location>
        <begin position="44"/>
        <end position="85"/>
    </location>
</feature>
<keyword evidence="1 3" id="KW-0175">Coiled coil</keyword>
<organism evidence="5 6">
    <name type="scientific">Hucho hucho</name>
    <name type="common">huchen</name>
    <dbReference type="NCBI Taxonomy" id="62062"/>
    <lineage>
        <taxon>Eukaryota</taxon>
        <taxon>Metazoa</taxon>
        <taxon>Chordata</taxon>
        <taxon>Craniata</taxon>
        <taxon>Vertebrata</taxon>
        <taxon>Euteleostomi</taxon>
        <taxon>Actinopterygii</taxon>
        <taxon>Neopterygii</taxon>
        <taxon>Teleostei</taxon>
        <taxon>Protacanthopterygii</taxon>
        <taxon>Salmoniformes</taxon>
        <taxon>Salmonidae</taxon>
        <taxon>Salmoninae</taxon>
        <taxon>Hucho</taxon>
    </lineage>
</organism>
<dbReference type="SUPFAM" id="SSF144284">
    <property type="entry name" value="Sec2 N-terminal region"/>
    <property type="match status" value="1"/>
</dbReference>
<reference evidence="6" key="1">
    <citation type="submission" date="2018-06" db="EMBL/GenBank/DDBJ databases">
        <title>Genome assembly of Danube salmon.</title>
        <authorList>
            <person name="Macqueen D.J."/>
            <person name="Gundappa M.K."/>
        </authorList>
    </citation>
    <scope>NUCLEOTIDE SEQUENCE [LARGE SCALE GENOMIC DNA]</scope>
</reference>
<dbReference type="GO" id="GO:0005085">
    <property type="term" value="F:guanyl-nucleotide exchange factor activity"/>
    <property type="evidence" value="ECO:0007669"/>
    <property type="project" value="InterPro"/>
</dbReference>
<dbReference type="GeneTree" id="ENSGT00940000159102"/>
<dbReference type="GO" id="GO:0006887">
    <property type="term" value="P:exocytosis"/>
    <property type="evidence" value="ECO:0007669"/>
    <property type="project" value="TreeGrafter"/>
</dbReference>
<dbReference type="GO" id="GO:0070319">
    <property type="term" value="C:Golgi to plasma membrane transport vesicle"/>
    <property type="evidence" value="ECO:0007669"/>
    <property type="project" value="TreeGrafter"/>
</dbReference>
<dbReference type="STRING" id="62062.ENSHHUP00000016219"/>
<dbReference type="AlphaFoldDB" id="A0A4W5KYC5"/>
<evidence type="ECO:0000313" key="5">
    <source>
        <dbReference type="Ensembl" id="ENSHHUP00000016219.1"/>
    </source>
</evidence>
<evidence type="ECO:0000256" key="4">
    <source>
        <dbReference type="SAM" id="MobiDB-lite"/>
    </source>
</evidence>
<dbReference type="Proteomes" id="UP000314982">
    <property type="component" value="Unassembled WGS sequence"/>
</dbReference>
<feature type="region of interest" description="Disordered" evidence="4">
    <location>
        <begin position="88"/>
        <end position="133"/>
    </location>
</feature>
<comment type="similarity">
    <text evidence="2">Belongs to the SEC2 family.</text>
</comment>
<dbReference type="Ensembl" id="ENSHHUT00000016790.1">
    <property type="protein sequence ID" value="ENSHHUP00000016219.1"/>
    <property type="gene ID" value="ENSHHUG00000010090.1"/>
</dbReference>
<dbReference type="Gene3D" id="1.20.5.4880">
    <property type="match status" value="1"/>
</dbReference>
<proteinExistence type="inferred from homology"/>
<dbReference type="PANTHER" id="PTHR14430">
    <property type="entry name" value="RABIN3-RELATED"/>
    <property type="match status" value="1"/>
</dbReference>